<dbReference type="Proteomes" id="UP000191946">
    <property type="component" value="Unassembled WGS sequence"/>
</dbReference>
<sequence>MLLKISVENFHSFKNKVELDFTSKDGANFQKTKFGNVAPVTAIFGKNASGKTNFLKSLNFLRGFCGGRSSNNTIDSIKTFLFNSDPTKFEVEFFEDEQLFNYKLVVDSSSSVSESLWVEDKLVMKREGTKINLVDTNHKSIEMPVPRDLSAIRHAERNLDGEYNYINSVSKFFYCIESNVYHNSFNIDNTSVYNISRRLAKDKFSFGLTEKLLTQFDPSLKRIELNKREFKDREQFYPVFYHKSGNQEFAVSLDQESSAIKRLYGILPLVLFVSAVGGVLVIDELESHLHPQIVNKLLELFLKFNSNNAQLIFTTHQVLLMDILPKDAIWIAEKEDCGSNMTKLVDRMAEGSIDINDISGNYLSGRFDITKANIKK</sequence>
<dbReference type="EMBL" id="LHQV01000008">
    <property type="protein sequence ID" value="OQK02151.1"/>
    <property type="molecule type" value="Genomic_DNA"/>
</dbReference>
<feature type="domain" description="ATPase AAA-type core" evidence="1">
    <location>
        <begin position="40"/>
        <end position="322"/>
    </location>
</feature>
<dbReference type="SUPFAM" id="SSF52540">
    <property type="entry name" value="P-loop containing nucleoside triphosphate hydrolases"/>
    <property type="match status" value="1"/>
</dbReference>
<evidence type="ECO:0000313" key="3">
    <source>
        <dbReference type="EMBL" id="OQK02151.1"/>
    </source>
</evidence>
<dbReference type="PANTHER" id="PTHR40396:SF1">
    <property type="entry name" value="ATPASE AAA-TYPE CORE DOMAIN-CONTAINING PROTEIN"/>
    <property type="match status" value="1"/>
</dbReference>
<accession>A0A249W5G7</accession>
<dbReference type="InterPro" id="IPR003959">
    <property type="entry name" value="ATPase_AAA_core"/>
</dbReference>
<keyword evidence="4" id="KW-1185">Reference proteome</keyword>
<evidence type="ECO:0000313" key="4">
    <source>
        <dbReference type="Proteomes" id="UP000191946"/>
    </source>
</evidence>
<organism evidence="2">
    <name type="scientific">Vibrio parahaemolyticus</name>
    <dbReference type="NCBI Taxonomy" id="670"/>
    <lineage>
        <taxon>Bacteria</taxon>
        <taxon>Pseudomonadati</taxon>
        <taxon>Pseudomonadota</taxon>
        <taxon>Gammaproteobacteria</taxon>
        <taxon>Vibrionales</taxon>
        <taxon>Vibrionaceae</taxon>
        <taxon>Vibrio</taxon>
    </lineage>
</organism>
<protein>
    <recommendedName>
        <fullName evidence="1">ATPase AAA-type core domain-containing protein</fullName>
    </recommendedName>
</protein>
<dbReference type="CDD" id="cd00267">
    <property type="entry name" value="ABC_ATPase"/>
    <property type="match status" value="1"/>
</dbReference>
<gene>
    <name evidence="3" type="ORF">AKG60_05630</name>
    <name evidence="2" type="ORF">YA91_15620</name>
</gene>
<dbReference type="PANTHER" id="PTHR40396">
    <property type="entry name" value="ATPASE-LIKE PROTEIN"/>
    <property type="match status" value="1"/>
</dbReference>
<evidence type="ECO:0000259" key="1">
    <source>
        <dbReference type="Pfam" id="PF13304"/>
    </source>
</evidence>
<dbReference type="GO" id="GO:0005524">
    <property type="term" value="F:ATP binding"/>
    <property type="evidence" value="ECO:0007669"/>
    <property type="project" value="InterPro"/>
</dbReference>
<dbReference type="Pfam" id="PF13304">
    <property type="entry name" value="AAA_21"/>
    <property type="match status" value="1"/>
</dbReference>
<dbReference type="EMBL" id="CP023248">
    <property type="protein sequence ID" value="ASZ51876.1"/>
    <property type="molecule type" value="Genomic_DNA"/>
</dbReference>
<dbReference type="RefSeq" id="WP_005500272.1">
    <property type="nucleotide sequence ID" value="NZ_CBCSGT010000028.1"/>
</dbReference>
<dbReference type="GO" id="GO:0016887">
    <property type="term" value="F:ATP hydrolysis activity"/>
    <property type="evidence" value="ECO:0007669"/>
    <property type="project" value="InterPro"/>
</dbReference>
<proteinExistence type="predicted"/>
<name>A0A249W5G7_VIBPH</name>
<reference evidence="3 4" key="1">
    <citation type="submission" date="2015-08" db="EMBL/GenBank/DDBJ databases">
        <title>Draft Genome Sequences of Vibrio parahaemolyticus Strains.</title>
        <authorList>
            <person name="Gonzalez-Escalona N."/>
            <person name="DePaola A."/>
        </authorList>
    </citation>
    <scope>NUCLEOTIDE SEQUENCE [LARGE SCALE GENOMIC DNA]</scope>
    <source>
        <strain evidence="3 4">CFSAN001621</strain>
    </source>
</reference>
<dbReference type="Gene3D" id="3.40.50.300">
    <property type="entry name" value="P-loop containing nucleotide triphosphate hydrolases"/>
    <property type="match status" value="1"/>
</dbReference>
<evidence type="ECO:0000313" key="2">
    <source>
        <dbReference type="EMBL" id="ASZ51876.1"/>
    </source>
</evidence>
<dbReference type="AlphaFoldDB" id="A0A249W5G7"/>
<reference evidence="2" key="2">
    <citation type="submission" date="2017-09" db="EMBL/GenBank/DDBJ databases">
        <authorList>
            <person name="Ehlers B."/>
            <person name="Leendertz F.H."/>
        </authorList>
    </citation>
    <scope>NUCLEOTIDE SEQUENCE</scope>
    <source>
        <strain evidence="2">MAVP-26</strain>
    </source>
</reference>
<dbReference type="InterPro" id="IPR027417">
    <property type="entry name" value="P-loop_NTPase"/>
</dbReference>